<dbReference type="Proteomes" id="UP001177021">
    <property type="component" value="Unassembled WGS sequence"/>
</dbReference>
<comment type="caution">
    <text evidence="1">The sequence shown here is derived from an EMBL/GenBank/DDBJ whole genome shotgun (WGS) entry which is preliminary data.</text>
</comment>
<gene>
    <name evidence="1" type="ORF">MILVUS5_LOCUS28170</name>
</gene>
<evidence type="ECO:0000313" key="1">
    <source>
        <dbReference type="EMBL" id="CAJ2662605.1"/>
    </source>
</evidence>
<organism evidence="1 2">
    <name type="scientific">Trifolium pratense</name>
    <name type="common">Red clover</name>
    <dbReference type="NCBI Taxonomy" id="57577"/>
    <lineage>
        <taxon>Eukaryota</taxon>
        <taxon>Viridiplantae</taxon>
        <taxon>Streptophyta</taxon>
        <taxon>Embryophyta</taxon>
        <taxon>Tracheophyta</taxon>
        <taxon>Spermatophyta</taxon>
        <taxon>Magnoliopsida</taxon>
        <taxon>eudicotyledons</taxon>
        <taxon>Gunneridae</taxon>
        <taxon>Pentapetalae</taxon>
        <taxon>rosids</taxon>
        <taxon>fabids</taxon>
        <taxon>Fabales</taxon>
        <taxon>Fabaceae</taxon>
        <taxon>Papilionoideae</taxon>
        <taxon>50 kb inversion clade</taxon>
        <taxon>NPAAA clade</taxon>
        <taxon>Hologalegina</taxon>
        <taxon>IRL clade</taxon>
        <taxon>Trifolieae</taxon>
        <taxon>Trifolium</taxon>
    </lineage>
</organism>
<dbReference type="EMBL" id="CASHSV030000409">
    <property type="protein sequence ID" value="CAJ2662605.1"/>
    <property type="molecule type" value="Genomic_DNA"/>
</dbReference>
<name>A0ACB0L204_TRIPR</name>
<evidence type="ECO:0000313" key="2">
    <source>
        <dbReference type="Proteomes" id="UP001177021"/>
    </source>
</evidence>
<sequence length="371" mass="42133">MSNQLVPLIPNLSIVPLTIKSNTVATNQPTMEVEVNVMGNMTDCDFYIPDKSGDNTALAFRVAYEAATTCYFNYEKKLCAFVGSMLCSVAPGLRKSVEEALVGIGIRPRFVSLPSQADAYNIVESKLPPLDWPSILVIFGYCFIILFKLIKFNENEYDFINKMKKWISELREKVGVAPSNRLDIPFCSSKEKIIRTMLGSQSLRQTAIFLMEKFDRWGLDSKMTDLHRYMSVNILSWSGDMCVITLVKDMLERTRSPVLSNFQVLAEVDKFEEACIAISSSHFPPQFFNHVCSISDLHHFDRSRFPTLFAVALELQKGRDGSSLYNVGDSAAFIGTNRKKVNDLVKLHWKAMEGTYNSLERCKRRFFIRGI</sequence>
<accession>A0ACB0L204</accession>
<protein>
    <submittedName>
        <fullName evidence="1">Uncharacterized protein</fullName>
    </submittedName>
</protein>
<proteinExistence type="predicted"/>
<keyword evidence="2" id="KW-1185">Reference proteome</keyword>
<reference evidence="1" key="1">
    <citation type="submission" date="2023-10" db="EMBL/GenBank/DDBJ databases">
        <authorList>
            <person name="Rodriguez Cubillos JULIANA M."/>
            <person name="De Vega J."/>
        </authorList>
    </citation>
    <scope>NUCLEOTIDE SEQUENCE</scope>
</reference>